<dbReference type="Gene3D" id="3.40.50.300">
    <property type="entry name" value="P-loop containing nucleotide triphosphate hydrolases"/>
    <property type="match status" value="2"/>
</dbReference>
<evidence type="ECO:0000313" key="6">
    <source>
        <dbReference type="Proteomes" id="UP001149163"/>
    </source>
</evidence>
<dbReference type="GO" id="GO:0005524">
    <property type="term" value="F:ATP binding"/>
    <property type="evidence" value="ECO:0007669"/>
    <property type="project" value="UniProtKB-KW"/>
</dbReference>
<dbReference type="GO" id="GO:0004386">
    <property type="term" value="F:helicase activity"/>
    <property type="evidence" value="ECO:0007669"/>
    <property type="project" value="TreeGrafter"/>
</dbReference>
<dbReference type="GeneID" id="81422639"/>
<dbReference type="PANTHER" id="PTHR18934:SF145">
    <property type="entry name" value="ATP-DEPENDENT RNA HELICASE DHX57-RELATED"/>
    <property type="match status" value="1"/>
</dbReference>
<dbReference type="InterPro" id="IPR001650">
    <property type="entry name" value="Helicase_C-like"/>
</dbReference>
<dbReference type="CDD" id="cd17917">
    <property type="entry name" value="DEXHc_RHA-like"/>
    <property type="match status" value="1"/>
</dbReference>
<gene>
    <name evidence="5" type="ORF">N7482_001338</name>
</gene>
<dbReference type="PROSITE" id="PS51194">
    <property type="entry name" value="HELICASE_CTER"/>
    <property type="match status" value="1"/>
</dbReference>
<dbReference type="Gene3D" id="1.20.120.1080">
    <property type="match status" value="1"/>
</dbReference>
<dbReference type="SUPFAM" id="SSF52540">
    <property type="entry name" value="P-loop containing nucleoside triphosphate hydrolases"/>
    <property type="match status" value="1"/>
</dbReference>
<protein>
    <submittedName>
        <fullName evidence="5">Uncharacterized protein</fullName>
    </submittedName>
</protein>
<name>A0A9W9LSZ8_9EURO</name>
<comment type="caution">
    <text evidence="5">The sequence shown here is derived from an EMBL/GenBank/DDBJ whole genome shotgun (WGS) entry which is preliminary data.</text>
</comment>
<evidence type="ECO:0000259" key="4">
    <source>
        <dbReference type="PROSITE" id="PS51194"/>
    </source>
</evidence>
<feature type="domain" description="Helicase C-terminal" evidence="4">
    <location>
        <begin position="535"/>
        <end position="710"/>
    </location>
</feature>
<dbReference type="InterPro" id="IPR011545">
    <property type="entry name" value="DEAD/DEAH_box_helicase_dom"/>
</dbReference>
<dbReference type="Proteomes" id="UP001149163">
    <property type="component" value="Unassembled WGS sequence"/>
</dbReference>
<dbReference type="SMART" id="SM00490">
    <property type="entry name" value="HELICc"/>
    <property type="match status" value="1"/>
</dbReference>
<evidence type="ECO:0000259" key="3">
    <source>
        <dbReference type="PROSITE" id="PS51192"/>
    </source>
</evidence>
<evidence type="ECO:0000313" key="5">
    <source>
        <dbReference type="EMBL" id="KAJ5175461.1"/>
    </source>
</evidence>
<proteinExistence type="predicted"/>
<dbReference type="SMART" id="SM00487">
    <property type="entry name" value="DEXDc"/>
    <property type="match status" value="1"/>
</dbReference>
<dbReference type="Pfam" id="PF00271">
    <property type="entry name" value="Helicase_C"/>
    <property type="match status" value="1"/>
</dbReference>
<organism evidence="5 6">
    <name type="scientific">Penicillium canariense</name>
    <dbReference type="NCBI Taxonomy" id="189055"/>
    <lineage>
        <taxon>Eukaryota</taxon>
        <taxon>Fungi</taxon>
        <taxon>Dikarya</taxon>
        <taxon>Ascomycota</taxon>
        <taxon>Pezizomycotina</taxon>
        <taxon>Eurotiomycetes</taxon>
        <taxon>Eurotiomycetidae</taxon>
        <taxon>Eurotiales</taxon>
        <taxon>Aspergillaceae</taxon>
        <taxon>Penicillium</taxon>
    </lineage>
</organism>
<dbReference type="RefSeq" id="XP_056547069.1">
    <property type="nucleotide sequence ID" value="XM_056683463.1"/>
</dbReference>
<evidence type="ECO:0000256" key="1">
    <source>
        <dbReference type="ARBA" id="ARBA00022741"/>
    </source>
</evidence>
<dbReference type="GO" id="GO:0003723">
    <property type="term" value="F:RNA binding"/>
    <property type="evidence" value="ECO:0007669"/>
    <property type="project" value="TreeGrafter"/>
</dbReference>
<dbReference type="PROSITE" id="PS51192">
    <property type="entry name" value="HELICASE_ATP_BIND_1"/>
    <property type="match status" value="1"/>
</dbReference>
<dbReference type="Pfam" id="PF21010">
    <property type="entry name" value="HA2_C"/>
    <property type="match status" value="1"/>
</dbReference>
<dbReference type="InterPro" id="IPR027417">
    <property type="entry name" value="P-loop_NTPase"/>
</dbReference>
<keyword evidence="2" id="KW-0067">ATP-binding</keyword>
<keyword evidence="1" id="KW-0547">Nucleotide-binding</keyword>
<reference evidence="5" key="1">
    <citation type="submission" date="2022-11" db="EMBL/GenBank/DDBJ databases">
        <authorList>
            <person name="Petersen C."/>
        </authorList>
    </citation>
    <scope>NUCLEOTIDE SEQUENCE</scope>
    <source>
        <strain evidence="5">IBT 26290</strain>
    </source>
</reference>
<feature type="domain" description="Helicase ATP-binding" evidence="3">
    <location>
        <begin position="259"/>
        <end position="433"/>
    </location>
</feature>
<dbReference type="Pfam" id="PF00270">
    <property type="entry name" value="DEAD"/>
    <property type="match status" value="1"/>
</dbReference>
<accession>A0A9W9LSZ8</accession>
<evidence type="ECO:0000256" key="2">
    <source>
        <dbReference type="ARBA" id="ARBA00022840"/>
    </source>
</evidence>
<dbReference type="PANTHER" id="PTHR18934">
    <property type="entry name" value="ATP-DEPENDENT RNA HELICASE"/>
    <property type="match status" value="1"/>
</dbReference>
<dbReference type="AlphaFoldDB" id="A0A9W9LSZ8"/>
<dbReference type="CDD" id="cd18791">
    <property type="entry name" value="SF2_C_RHA"/>
    <property type="match status" value="1"/>
</dbReference>
<dbReference type="InterPro" id="IPR007502">
    <property type="entry name" value="Helicase-assoc_dom"/>
</dbReference>
<dbReference type="OrthoDB" id="5600252at2759"/>
<reference evidence="5" key="2">
    <citation type="journal article" date="2023" name="IMA Fungus">
        <title>Comparative genomic study of the Penicillium genus elucidates a diverse pangenome and 15 lateral gene transfer events.</title>
        <authorList>
            <person name="Petersen C."/>
            <person name="Sorensen T."/>
            <person name="Nielsen M.R."/>
            <person name="Sondergaard T.E."/>
            <person name="Sorensen J.L."/>
            <person name="Fitzpatrick D.A."/>
            <person name="Frisvad J.C."/>
            <person name="Nielsen K.L."/>
        </authorList>
    </citation>
    <scope>NUCLEOTIDE SEQUENCE</scope>
    <source>
        <strain evidence="5">IBT 26290</strain>
    </source>
</reference>
<dbReference type="EMBL" id="JAPQKN010000001">
    <property type="protein sequence ID" value="KAJ5175461.1"/>
    <property type="molecule type" value="Genomic_DNA"/>
</dbReference>
<sequence>MIEVKNSVTSRGREDAKRKALLGLIEKLQNSGILHRLQEEAEVKTTKHKPESNDLETLKALSRRPTQIFKSLEVTSTTVLPGKRELKILDSLSQKQQVQLDLEFSGNSIDSITCFVVCSISSLQRDLQAVGNGATKQDAKNNAFQLLISKLQEAGLWEQLSQRDQVTLNVDDDLLYMMRFGTKSLLDANDKLRSVMTIEKKRPLLSQRGPDVPKEYKTKRSEKLTEALRKFRQSQDPKVVAIRSATGGLPVNECKESVLDLVKSNTYSIIVGETGSGKSTQVPQIILNDAIEDGYGGYCNILCIQPRRIAARMLAQRVAHERDEKIGSTVGYMIRFGIKRPAKGGAITYCTTGLALNLLQKEPDLLNSFSHIILDEVHVRDIDIDFVMMLLKSHIDRCQVVGTPTPKIVVMSATVDVDLFASYFRNRGPDGQLSPAPHICIPGRQFHVNRHYLDEILTTLTETFHEGVLSWCLKEPMTQKFLRRHSHNFSAVEIVDHGEVLPTEEEAAKVPSSPHPISLKQEDDGSIVPIGLVAVIIHHILSTTETGSVLVFLPGLSQILAVESQLLSAAEMLGLDVSDENTFKILKLHASLPEELAKLDLEMPRGCRRILLATDVAEASLTIPDVKYVIDSGKVNQLMYDSPSRSHRIACCWASQSSSVQRSGRAGRVQDGEYFFLGSKQCFDSLRITKSPEILRSDLQNVCVRAKISNPDMPINESLQQAIESPDSSDVALAIDSLKQLRALDNEEELTNLGSLVNRMPALSPHLAKLVILGATFRCLDPLLILATLGEEPSLFFRTTDPEQRRQARDDQAEFAGQSFSDHFSVITAFKAVRSVWNSQGWRAAHRFAISQNVYLPVYREAFLTCNQILHQLEQAKVVNKWLLTDEDADGQFGGAKLNINSHHVPLIKALLLHCLYPRLAAPKPGSKTAFTTQTEDHAMLYPWSMAMNGKLPPRDLLVFNRKFPFANTMALKEASAVTPLAANLFGGRLTVQQSSIVMDSWLQTGIRAKDSSIMTAEVIKDMVELSKVLDKALATAFDSCIDDTRVLRMKRATFFTTRDHFIQTLQQTVKDILDRDRDHPIRGTSVPAAWTDHDLSKYSD</sequence>
<keyword evidence="6" id="KW-1185">Reference proteome</keyword>
<dbReference type="SMART" id="SM00847">
    <property type="entry name" value="HA2"/>
    <property type="match status" value="1"/>
</dbReference>
<dbReference type="InterPro" id="IPR014001">
    <property type="entry name" value="Helicase_ATP-bd"/>
</dbReference>